<dbReference type="EMBL" id="JAUEPT010000128">
    <property type="protein sequence ID" value="KAK0430946.1"/>
    <property type="molecule type" value="Genomic_DNA"/>
</dbReference>
<dbReference type="Proteomes" id="UP001175226">
    <property type="component" value="Unassembled WGS sequence"/>
</dbReference>
<evidence type="ECO:0000313" key="1">
    <source>
        <dbReference type="EMBL" id="KAK0430946.1"/>
    </source>
</evidence>
<sequence length="67" mass="7417">MHQQQSAEEINCGEFPTTGSIINGCVFRVENPATVSYLQRIGRTGCLVTAQFGEIKVVMRRSVSTLR</sequence>
<proteinExistence type="predicted"/>
<keyword evidence="2" id="KW-1185">Reference proteome</keyword>
<evidence type="ECO:0000313" key="2">
    <source>
        <dbReference type="Proteomes" id="UP001175226"/>
    </source>
</evidence>
<organism evidence="1 2">
    <name type="scientific">Armillaria borealis</name>
    <dbReference type="NCBI Taxonomy" id="47425"/>
    <lineage>
        <taxon>Eukaryota</taxon>
        <taxon>Fungi</taxon>
        <taxon>Dikarya</taxon>
        <taxon>Basidiomycota</taxon>
        <taxon>Agaricomycotina</taxon>
        <taxon>Agaricomycetes</taxon>
        <taxon>Agaricomycetidae</taxon>
        <taxon>Agaricales</taxon>
        <taxon>Marasmiineae</taxon>
        <taxon>Physalacriaceae</taxon>
        <taxon>Armillaria</taxon>
    </lineage>
</organism>
<reference evidence="1" key="1">
    <citation type="submission" date="2023-06" db="EMBL/GenBank/DDBJ databases">
        <authorList>
            <consortium name="Lawrence Berkeley National Laboratory"/>
            <person name="Ahrendt S."/>
            <person name="Sahu N."/>
            <person name="Indic B."/>
            <person name="Wong-Bajracharya J."/>
            <person name="Merenyi Z."/>
            <person name="Ke H.-M."/>
            <person name="Monk M."/>
            <person name="Kocsube S."/>
            <person name="Drula E."/>
            <person name="Lipzen A."/>
            <person name="Balint B."/>
            <person name="Henrissat B."/>
            <person name="Andreopoulos B."/>
            <person name="Martin F.M."/>
            <person name="Harder C.B."/>
            <person name="Rigling D."/>
            <person name="Ford K.L."/>
            <person name="Foster G.D."/>
            <person name="Pangilinan J."/>
            <person name="Papanicolaou A."/>
            <person name="Barry K."/>
            <person name="LaButti K."/>
            <person name="Viragh M."/>
            <person name="Koriabine M."/>
            <person name="Yan M."/>
            <person name="Riley R."/>
            <person name="Champramary S."/>
            <person name="Plett K.L."/>
            <person name="Tsai I.J."/>
            <person name="Slot J."/>
            <person name="Sipos G."/>
            <person name="Plett J."/>
            <person name="Nagy L.G."/>
            <person name="Grigoriev I.V."/>
        </authorList>
    </citation>
    <scope>NUCLEOTIDE SEQUENCE</scope>
    <source>
        <strain evidence="1">FPL87.14</strain>
    </source>
</reference>
<accession>A0AA39IWF0</accession>
<protein>
    <submittedName>
        <fullName evidence="1">Uncharacterized protein</fullName>
    </submittedName>
</protein>
<name>A0AA39IWF0_9AGAR</name>
<dbReference type="AlphaFoldDB" id="A0AA39IWF0"/>
<gene>
    <name evidence="1" type="ORF">EV421DRAFT_1855851</name>
</gene>
<comment type="caution">
    <text evidence="1">The sequence shown here is derived from an EMBL/GenBank/DDBJ whole genome shotgun (WGS) entry which is preliminary data.</text>
</comment>